<accession>A0A841GW44</accession>
<comment type="caution">
    <text evidence="2">The sequence shown here is derived from an EMBL/GenBank/DDBJ whole genome shotgun (WGS) entry which is preliminary data.</text>
</comment>
<dbReference type="Pfam" id="PF13561">
    <property type="entry name" value="adh_short_C2"/>
    <property type="match status" value="1"/>
</dbReference>
<dbReference type="PANTHER" id="PTHR42879">
    <property type="entry name" value="3-OXOACYL-(ACYL-CARRIER-PROTEIN) REDUCTASE"/>
    <property type="match status" value="1"/>
</dbReference>
<dbReference type="Gene3D" id="3.40.50.720">
    <property type="entry name" value="NAD(P)-binding Rossmann-like Domain"/>
    <property type="match status" value="1"/>
</dbReference>
<dbReference type="InterPro" id="IPR002347">
    <property type="entry name" value="SDR_fam"/>
</dbReference>
<evidence type="ECO:0000256" key="1">
    <source>
        <dbReference type="ARBA" id="ARBA00006484"/>
    </source>
</evidence>
<organism evidence="2 3">
    <name type="scientific">Longimicrobium terrae</name>
    <dbReference type="NCBI Taxonomy" id="1639882"/>
    <lineage>
        <taxon>Bacteria</taxon>
        <taxon>Pseudomonadati</taxon>
        <taxon>Gemmatimonadota</taxon>
        <taxon>Longimicrobiia</taxon>
        <taxon>Longimicrobiales</taxon>
        <taxon>Longimicrobiaceae</taxon>
        <taxon>Longimicrobium</taxon>
    </lineage>
</organism>
<evidence type="ECO:0000313" key="3">
    <source>
        <dbReference type="Proteomes" id="UP000582837"/>
    </source>
</evidence>
<dbReference type="InterPro" id="IPR050259">
    <property type="entry name" value="SDR"/>
</dbReference>
<dbReference type="EMBL" id="JACHIA010000002">
    <property type="protein sequence ID" value="MBB6069235.1"/>
    <property type="molecule type" value="Genomic_DNA"/>
</dbReference>
<evidence type="ECO:0000313" key="2">
    <source>
        <dbReference type="EMBL" id="MBB6069235.1"/>
    </source>
</evidence>
<keyword evidence="2" id="KW-0560">Oxidoreductase</keyword>
<reference evidence="2 3" key="1">
    <citation type="submission" date="2020-08" db="EMBL/GenBank/DDBJ databases">
        <title>Genomic Encyclopedia of Type Strains, Phase IV (KMG-IV): sequencing the most valuable type-strain genomes for metagenomic binning, comparative biology and taxonomic classification.</title>
        <authorList>
            <person name="Goeker M."/>
        </authorList>
    </citation>
    <scope>NUCLEOTIDE SEQUENCE [LARGE SCALE GENOMIC DNA]</scope>
    <source>
        <strain evidence="2 3">DSM 29007</strain>
    </source>
</reference>
<keyword evidence="3" id="KW-1185">Reference proteome</keyword>
<dbReference type="InterPro" id="IPR036291">
    <property type="entry name" value="NAD(P)-bd_dom_sf"/>
</dbReference>
<dbReference type="PRINTS" id="PR00081">
    <property type="entry name" value="GDHRDH"/>
</dbReference>
<protein>
    <submittedName>
        <fullName evidence="2">3-oxoacyl-[acyl-carrier protein] reductase</fullName>
        <ecNumber evidence="2">1.1.1.100</ecNumber>
    </submittedName>
</protein>
<dbReference type="PANTHER" id="PTHR42879:SF6">
    <property type="entry name" value="NADPH-DEPENDENT REDUCTASE BACG"/>
    <property type="match status" value="1"/>
</dbReference>
<dbReference type="SUPFAM" id="SSF51735">
    <property type="entry name" value="NAD(P)-binding Rossmann-fold domains"/>
    <property type="match status" value="1"/>
</dbReference>
<comment type="similarity">
    <text evidence="1">Belongs to the short-chain dehydrogenases/reductases (SDR) family.</text>
</comment>
<proteinExistence type="inferred from homology"/>
<gene>
    <name evidence="2" type="ORF">HNQ61_000850</name>
</gene>
<dbReference type="EC" id="1.1.1.100" evidence="2"/>
<name>A0A841GW44_9BACT</name>
<dbReference type="CDD" id="cd05344">
    <property type="entry name" value="BKR_like_SDR_like"/>
    <property type="match status" value="1"/>
</dbReference>
<dbReference type="GO" id="GO:0004316">
    <property type="term" value="F:3-oxoacyl-[acyl-carrier-protein] reductase (NADPH) activity"/>
    <property type="evidence" value="ECO:0007669"/>
    <property type="project" value="UniProtKB-EC"/>
</dbReference>
<dbReference type="RefSeq" id="WP_170038011.1">
    <property type="nucleotide sequence ID" value="NZ_JABDTL010000002.1"/>
</dbReference>
<dbReference type="Proteomes" id="UP000582837">
    <property type="component" value="Unassembled WGS sequence"/>
</dbReference>
<dbReference type="AlphaFoldDB" id="A0A841GW44"/>
<dbReference type="FunFam" id="3.40.50.720:FF:000084">
    <property type="entry name" value="Short-chain dehydrogenase reductase"/>
    <property type="match status" value="1"/>
</dbReference>
<sequence length="263" mass="28442">MELGLKDRVAIVAGGSMGLGRAVARELAREKARVIITARNEARLQKAAEELRRETGGQVFAIRADMTRPDDIHALVEKTAERWGGVDIALANAGGPPGTRYESTSAEQVERAMELNLMSTVRLAQEVTPFMKQRRWGRFIALTSVSVKQPLPGLILSNTARAAVVGWVKTMATELAPFGVTCNVVAPGYMLTGRVEDLAAERAENEQRRPDEVLAEMSARIPIGRMGQPEELAALVAFLASDRASYITGTTIQVDGGFVQGLL</sequence>